<feature type="compositionally biased region" description="Polar residues" evidence="1">
    <location>
        <begin position="112"/>
        <end position="143"/>
    </location>
</feature>
<evidence type="ECO:0000256" key="1">
    <source>
        <dbReference type="SAM" id="MobiDB-lite"/>
    </source>
</evidence>
<organism evidence="2 3">
    <name type="scientific">Plectosphaerella plurivora</name>
    <dbReference type="NCBI Taxonomy" id="936078"/>
    <lineage>
        <taxon>Eukaryota</taxon>
        <taxon>Fungi</taxon>
        <taxon>Dikarya</taxon>
        <taxon>Ascomycota</taxon>
        <taxon>Pezizomycotina</taxon>
        <taxon>Sordariomycetes</taxon>
        <taxon>Hypocreomycetidae</taxon>
        <taxon>Glomerellales</taxon>
        <taxon>Plectosphaerellaceae</taxon>
        <taxon>Plectosphaerella</taxon>
    </lineage>
</organism>
<keyword evidence="3" id="KW-1185">Reference proteome</keyword>
<dbReference type="EMBL" id="JAGSXJ010000005">
    <property type="protein sequence ID" value="KAH6691615.1"/>
    <property type="molecule type" value="Genomic_DNA"/>
</dbReference>
<feature type="region of interest" description="Disordered" evidence="1">
    <location>
        <begin position="110"/>
        <end position="145"/>
    </location>
</feature>
<protein>
    <submittedName>
        <fullName evidence="2">Uncharacterized protein</fullName>
    </submittedName>
</protein>
<evidence type="ECO:0000313" key="2">
    <source>
        <dbReference type="EMBL" id="KAH6691615.1"/>
    </source>
</evidence>
<evidence type="ECO:0000313" key="3">
    <source>
        <dbReference type="Proteomes" id="UP000770015"/>
    </source>
</evidence>
<feature type="compositionally biased region" description="Low complexity" evidence="1">
    <location>
        <begin position="66"/>
        <end position="90"/>
    </location>
</feature>
<sequence length="481" mass="52166">MPTPPAPRRREDDAEILVHIAAPARTADDRHYRALASAYLSFQPGTRSCLVVPGSLPCSINSINQSPPLSSPPRHGSRHSSPGSSELSFSGAWGNLESPRLAVTPAHRHTGNHLSSQASNGDTSAWETQNSEPGPSKSTQQDSLVPPSEIIDSMPVAHGGQLGLVSPNRFIEHFMRPLQSSPTGTPTFPSLGSILPVSPIASRSAPVIIPGTPMNQPAFPVARPSKPVETPSFVVPDTPPPAERKTSPLPESSAESDVDVIEDTVLEGGPPIIKKRPAPKSLRAESEPVTSKRQRHSSDDPTPGPLTRSVSDSGANEDHETSNPLVLQGTDTFHLSLLEIDPPEPPIGTGDLTPESLITPNLIALAIALNPSHRFRPVERARDLRPLERGYWLIDCSDWGEAEVHKAWGFLHNYLSKGYAGWGTRSVRDERWGWIRVWCFGHVVSHIYLLLYLASERKLKTQGAQWIDGEGRVVLVTNGHD</sequence>
<proteinExistence type="predicted"/>
<gene>
    <name evidence="2" type="ORF">F5X68DRAFT_66495</name>
</gene>
<dbReference type="Proteomes" id="UP000770015">
    <property type="component" value="Unassembled WGS sequence"/>
</dbReference>
<feature type="compositionally biased region" description="Acidic residues" evidence="1">
    <location>
        <begin position="254"/>
        <end position="265"/>
    </location>
</feature>
<feature type="region of interest" description="Disordered" evidence="1">
    <location>
        <begin position="63"/>
        <end position="92"/>
    </location>
</feature>
<reference evidence="2" key="1">
    <citation type="journal article" date="2021" name="Nat. Commun.">
        <title>Genetic determinants of endophytism in the Arabidopsis root mycobiome.</title>
        <authorList>
            <person name="Mesny F."/>
            <person name="Miyauchi S."/>
            <person name="Thiergart T."/>
            <person name="Pickel B."/>
            <person name="Atanasova L."/>
            <person name="Karlsson M."/>
            <person name="Huettel B."/>
            <person name="Barry K.W."/>
            <person name="Haridas S."/>
            <person name="Chen C."/>
            <person name="Bauer D."/>
            <person name="Andreopoulos W."/>
            <person name="Pangilinan J."/>
            <person name="LaButti K."/>
            <person name="Riley R."/>
            <person name="Lipzen A."/>
            <person name="Clum A."/>
            <person name="Drula E."/>
            <person name="Henrissat B."/>
            <person name="Kohler A."/>
            <person name="Grigoriev I.V."/>
            <person name="Martin F.M."/>
            <person name="Hacquard S."/>
        </authorList>
    </citation>
    <scope>NUCLEOTIDE SEQUENCE</scope>
    <source>
        <strain evidence="2">MPI-SDFR-AT-0117</strain>
    </source>
</reference>
<accession>A0A9P8VI76</accession>
<dbReference type="AlphaFoldDB" id="A0A9P8VI76"/>
<dbReference type="OrthoDB" id="5395975at2759"/>
<feature type="region of interest" description="Disordered" evidence="1">
    <location>
        <begin position="222"/>
        <end position="326"/>
    </location>
</feature>
<name>A0A9P8VI76_9PEZI</name>
<comment type="caution">
    <text evidence="2">The sequence shown here is derived from an EMBL/GenBank/DDBJ whole genome shotgun (WGS) entry which is preliminary data.</text>
</comment>